<gene>
    <name evidence="2" type="ORF">B1B_09824</name>
</gene>
<dbReference type="PANTHER" id="PTHR11699">
    <property type="entry name" value="ALDEHYDE DEHYDROGENASE-RELATED"/>
    <property type="match status" value="1"/>
</dbReference>
<accession>T1BLH7</accession>
<dbReference type="Pfam" id="PF00171">
    <property type="entry name" value="Aldedh"/>
    <property type="match status" value="1"/>
</dbReference>
<dbReference type="AlphaFoldDB" id="T1BLH7"/>
<sequence>MLVADGFADVDGAVAAANASPYGLLAAVWTRDLGTAHAVARRLESGMVVVNEAPTTFPQTPFGGFKASGIGFEQSP</sequence>
<dbReference type="Gene3D" id="3.40.309.10">
    <property type="entry name" value="Aldehyde Dehydrogenase, Chain A, domain 2"/>
    <property type="match status" value="1"/>
</dbReference>
<protein>
    <submittedName>
        <fullName evidence="2">Aldehyde dehydrogenase domain protein</fullName>
        <ecNumber evidence="2">1.-.-.-</ecNumber>
    </submittedName>
</protein>
<comment type="caution">
    <text evidence="2">The sequence shown here is derived from an EMBL/GenBank/DDBJ whole genome shotgun (WGS) entry which is preliminary data.</text>
</comment>
<organism evidence="2">
    <name type="scientific">mine drainage metagenome</name>
    <dbReference type="NCBI Taxonomy" id="410659"/>
    <lineage>
        <taxon>unclassified sequences</taxon>
        <taxon>metagenomes</taxon>
        <taxon>ecological metagenomes</taxon>
    </lineage>
</organism>
<dbReference type="SUPFAM" id="SSF53720">
    <property type="entry name" value="ALDH-like"/>
    <property type="match status" value="1"/>
</dbReference>
<dbReference type="InterPro" id="IPR016163">
    <property type="entry name" value="Ald_DH_C"/>
</dbReference>
<dbReference type="InterPro" id="IPR016162">
    <property type="entry name" value="Ald_DH_N"/>
</dbReference>
<evidence type="ECO:0000259" key="1">
    <source>
        <dbReference type="Pfam" id="PF00171"/>
    </source>
</evidence>
<dbReference type="EMBL" id="AUZY01006502">
    <property type="protein sequence ID" value="EQD54134.1"/>
    <property type="molecule type" value="Genomic_DNA"/>
</dbReference>
<dbReference type="InterPro" id="IPR015590">
    <property type="entry name" value="Aldehyde_DH_dom"/>
</dbReference>
<dbReference type="InterPro" id="IPR016161">
    <property type="entry name" value="Ald_DH/histidinol_DH"/>
</dbReference>
<dbReference type="EC" id="1.-.-.-" evidence="2"/>
<dbReference type="Gene3D" id="3.40.605.10">
    <property type="entry name" value="Aldehyde Dehydrogenase, Chain A, domain 1"/>
    <property type="match status" value="1"/>
</dbReference>
<reference evidence="2" key="1">
    <citation type="submission" date="2013-08" db="EMBL/GenBank/DDBJ databases">
        <authorList>
            <person name="Mendez C."/>
            <person name="Richter M."/>
            <person name="Ferrer M."/>
            <person name="Sanchez J."/>
        </authorList>
    </citation>
    <scope>NUCLEOTIDE SEQUENCE</scope>
</reference>
<keyword evidence="2" id="KW-0560">Oxidoreductase</keyword>
<dbReference type="GO" id="GO:0016620">
    <property type="term" value="F:oxidoreductase activity, acting on the aldehyde or oxo group of donors, NAD or NADP as acceptor"/>
    <property type="evidence" value="ECO:0007669"/>
    <property type="project" value="InterPro"/>
</dbReference>
<feature type="non-terminal residue" evidence="2">
    <location>
        <position position="76"/>
    </location>
</feature>
<name>T1BLH7_9ZZZZ</name>
<evidence type="ECO:0000313" key="2">
    <source>
        <dbReference type="EMBL" id="EQD54134.1"/>
    </source>
</evidence>
<proteinExistence type="predicted"/>
<feature type="domain" description="Aldehyde dehydrogenase" evidence="1">
    <location>
        <begin position="7"/>
        <end position="74"/>
    </location>
</feature>
<reference evidence="2" key="2">
    <citation type="journal article" date="2014" name="ISME J.">
        <title>Microbial stratification in low pH oxic and suboxic macroscopic growths along an acid mine drainage.</title>
        <authorList>
            <person name="Mendez-Garcia C."/>
            <person name="Mesa V."/>
            <person name="Sprenger R.R."/>
            <person name="Richter M."/>
            <person name="Diez M.S."/>
            <person name="Solano J."/>
            <person name="Bargiela R."/>
            <person name="Golyshina O.V."/>
            <person name="Manteca A."/>
            <person name="Ramos J.L."/>
            <person name="Gallego J.R."/>
            <person name="Llorente I."/>
            <person name="Martins Dos Santos V.A."/>
            <person name="Jensen O.N."/>
            <person name="Pelaez A.I."/>
            <person name="Sanchez J."/>
            <person name="Ferrer M."/>
        </authorList>
    </citation>
    <scope>NUCLEOTIDE SEQUENCE</scope>
</reference>